<evidence type="ECO:0000313" key="4">
    <source>
        <dbReference type="Proteomes" id="UP000000933"/>
    </source>
</evidence>
<sequence length="371" mass="40588">MNNTIPREATAGLAGGEVNSDEWPRAGSLGTLSSLHQPTCLHKAMHVCVTGGAGFIGGHLCRRLLNDGHCVTAIDNFDPFYPRALKEEGIGDFPRERFTLIEADICNTDALLQALHARDVDAIVHLAARAGVRPSIEAPMAYEETNVGGTQSMLEVAQELGIGTFIYGSSSSVYGTNDTVPFAEGGPVGEPISPYAATKRSGELLAHTFHHLYGLTVHCLRFFTVYGPRQRPDQAIHRFARQLLTDQPITMYGDGTSRRDYTYVADIVDGIVRSLRRAKGLDAPEHEIINLGGSETTQLKDLISGIAEAMDIAPEIEQLPTQPGDVERTYADISKAKRLLDWTPETPIVEGLQKFADWVKAYYEDRPVLEV</sequence>
<name>D5H6R8_SALRM</name>
<dbReference type="Gene3D" id="3.90.25.10">
    <property type="entry name" value="UDP-galactose 4-epimerase, domain 1"/>
    <property type="match status" value="1"/>
</dbReference>
<dbReference type="EC" id="5.1.3.-" evidence="3"/>
<proteinExistence type="predicted"/>
<feature type="domain" description="NAD-dependent epimerase/dehydratase" evidence="2">
    <location>
        <begin position="47"/>
        <end position="292"/>
    </location>
</feature>
<dbReference type="InterPro" id="IPR036291">
    <property type="entry name" value="NAD(P)-bd_dom_sf"/>
</dbReference>
<organism evidence="3 4">
    <name type="scientific">Salinibacter ruber (strain M8)</name>
    <dbReference type="NCBI Taxonomy" id="761659"/>
    <lineage>
        <taxon>Bacteria</taxon>
        <taxon>Pseudomonadati</taxon>
        <taxon>Rhodothermota</taxon>
        <taxon>Rhodothermia</taxon>
        <taxon>Rhodothermales</taxon>
        <taxon>Salinibacteraceae</taxon>
        <taxon>Salinibacter</taxon>
    </lineage>
</organism>
<gene>
    <name evidence="3" type="ordered locus">SRM_00802</name>
</gene>
<dbReference type="HOGENOM" id="CLU_007383_1_7_10"/>
<dbReference type="Pfam" id="PF01370">
    <property type="entry name" value="Epimerase"/>
    <property type="match status" value="1"/>
</dbReference>
<keyword evidence="1" id="KW-0520">NAD</keyword>
<dbReference type="Gene3D" id="3.40.50.720">
    <property type="entry name" value="NAD(P)-binding Rossmann-like Domain"/>
    <property type="match status" value="1"/>
</dbReference>
<evidence type="ECO:0000259" key="2">
    <source>
        <dbReference type="Pfam" id="PF01370"/>
    </source>
</evidence>
<dbReference type="InterPro" id="IPR001509">
    <property type="entry name" value="Epimerase_deHydtase"/>
</dbReference>
<evidence type="ECO:0000256" key="1">
    <source>
        <dbReference type="ARBA" id="ARBA00023027"/>
    </source>
</evidence>
<dbReference type="PATRIC" id="fig|761659.10.peg.895"/>
<dbReference type="SUPFAM" id="SSF51735">
    <property type="entry name" value="NAD(P)-binding Rossmann-fold domains"/>
    <property type="match status" value="1"/>
</dbReference>
<reference evidence="4" key="2">
    <citation type="submission" date="2010-04" db="EMBL/GenBank/DDBJ databases">
        <title>Genome sequence of Salinibacter ruber M8.</title>
        <authorList>
            <consortium name="Genoscope"/>
        </authorList>
    </citation>
    <scope>NUCLEOTIDE SEQUENCE [LARGE SCALE GENOMIC DNA]</scope>
    <source>
        <strain evidence="4">M8</strain>
    </source>
</reference>
<dbReference type="PANTHER" id="PTHR43574">
    <property type="entry name" value="EPIMERASE-RELATED"/>
    <property type="match status" value="1"/>
</dbReference>
<accession>D5H6R8</accession>
<dbReference type="EMBL" id="FP565814">
    <property type="protein sequence ID" value="CBH23723.1"/>
    <property type="molecule type" value="Genomic_DNA"/>
</dbReference>
<dbReference type="Proteomes" id="UP000000933">
    <property type="component" value="Chromosome"/>
</dbReference>
<keyword evidence="3" id="KW-0413">Isomerase</keyword>
<dbReference type="AlphaFoldDB" id="D5H6R8"/>
<protein>
    <submittedName>
        <fullName evidence="3">NAD-dependent epimerase/dehydratase family</fullName>
        <ecNumber evidence="3">5.1.3.-</ecNumber>
    </submittedName>
</protein>
<dbReference type="KEGG" id="srm:SRM_00802"/>
<dbReference type="PRINTS" id="PR01713">
    <property type="entry name" value="NUCEPIMERASE"/>
</dbReference>
<evidence type="ECO:0000313" key="3">
    <source>
        <dbReference type="EMBL" id="CBH23723.1"/>
    </source>
</evidence>
<reference evidence="3 4" key="1">
    <citation type="journal article" date="2010" name="ISME J.">
        <title>Fine-scale evolution: genomic, phenotypic and ecological differentiation in two coexisting Salinibacter ruber strains.</title>
        <authorList>
            <person name="Pena A."/>
            <person name="Teeling H."/>
            <person name="Huerta-Cepas J."/>
            <person name="Santos F."/>
            <person name="Yarza P."/>
            <person name="Brito-Echeverria J."/>
            <person name="Lucio M."/>
            <person name="Schmitt-Kopplin P."/>
            <person name="Meseguer I."/>
            <person name="Schenowitz C."/>
            <person name="Dossat C."/>
            <person name="Barbe V."/>
            <person name="Dopazo J."/>
            <person name="Rossello-Mora R."/>
            <person name="Schuler M."/>
            <person name="Glockner F.O."/>
            <person name="Amann R."/>
            <person name="Gabaldon T."/>
            <person name="Anton J."/>
        </authorList>
    </citation>
    <scope>NUCLEOTIDE SEQUENCE [LARGE SCALE GENOMIC DNA]</scope>
    <source>
        <strain evidence="3 4">M8</strain>
    </source>
</reference>
<dbReference type="GO" id="GO:0016853">
    <property type="term" value="F:isomerase activity"/>
    <property type="evidence" value="ECO:0007669"/>
    <property type="project" value="UniProtKB-KW"/>
</dbReference>